<dbReference type="InterPro" id="IPR012347">
    <property type="entry name" value="Ferritin-like"/>
</dbReference>
<keyword evidence="1" id="KW-0409">Iron storage</keyword>
<organism evidence="4 5">
    <name type="scientific">Simplicispira suum</name>
    <dbReference type="NCBI Taxonomy" id="2109915"/>
    <lineage>
        <taxon>Bacteria</taxon>
        <taxon>Pseudomonadati</taxon>
        <taxon>Pseudomonadota</taxon>
        <taxon>Betaproteobacteria</taxon>
        <taxon>Burkholderiales</taxon>
        <taxon>Comamonadaceae</taxon>
        <taxon>Simplicispira</taxon>
    </lineage>
</organism>
<dbReference type="GO" id="GO:0006879">
    <property type="term" value="P:intracellular iron ion homeostasis"/>
    <property type="evidence" value="ECO:0007669"/>
    <property type="project" value="UniProtKB-KW"/>
</dbReference>
<evidence type="ECO:0000259" key="3">
    <source>
        <dbReference type="PROSITE" id="PS50905"/>
    </source>
</evidence>
<evidence type="ECO:0000313" key="4">
    <source>
        <dbReference type="EMBL" id="AVO41925.1"/>
    </source>
</evidence>
<dbReference type="SUPFAM" id="SSF47240">
    <property type="entry name" value="Ferritin-like"/>
    <property type="match status" value="1"/>
</dbReference>
<dbReference type="GO" id="GO:0005829">
    <property type="term" value="C:cytosol"/>
    <property type="evidence" value="ECO:0007669"/>
    <property type="project" value="TreeGrafter"/>
</dbReference>
<evidence type="ECO:0000313" key="5">
    <source>
        <dbReference type="Proteomes" id="UP000239326"/>
    </source>
</evidence>
<dbReference type="InterPro" id="IPR008331">
    <property type="entry name" value="Ferritin_DPS_dom"/>
</dbReference>
<dbReference type="Gene3D" id="1.20.1260.10">
    <property type="match status" value="1"/>
</dbReference>
<gene>
    <name evidence="4" type="ORF">C6571_12105</name>
</gene>
<dbReference type="AlphaFoldDB" id="A0A2S0N1A2"/>
<dbReference type="EMBL" id="CP027669">
    <property type="protein sequence ID" value="AVO41925.1"/>
    <property type="molecule type" value="Genomic_DNA"/>
</dbReference>
<dbReference type="OrthoDB" id="4271929at2"/>
<sequence length="180" mass="19865">MTKASTSTALELDHDALRAAGTHELDQGAVTPASSPYRESIIKLLNGALATELVCVLRYKRHHFTAHGLASPAIAAELLVHADEEAGHADLLARRIVQLGGEPDFSPRGLEERSHASYDDSADLKDMLRADLSAERIAVEAYRQMITLIGDKDPTTKRMLEEILSDEEEHADEIKDWLDR</sequence>
<dbReference type="GO" id="GO:0020037">
    <property type="term" value="F:heme binding"/>
    <property type="evidence" value="ECO:0007669"/>
    <property type="project" value="TreeGrafter"/>
</dbReference>
<keyword evidence="2" id="KW-0408">Iron</keyword>
<dbReference type="Pfam" id="PF00210">
    <property type="entry name" value="Ferritin"/>
    <property type="match status" value="1"/>
</dbReference>
<evidence type="ECO:0000256" key="2">
    <source>
        <dbReference type="ARBA" id="ARBA00023004"/>
    </source>
</evidence>
<reference evidence="4 5" key="1">
    <citation type="submission" date="2018-03" db="EMBL/GenBank/DDBJ databases">
        <title>Genome sequencing of Simplicispira sp.</title>
        <authorList>
            <person name="Kim S.-J."/>
            <person name="Heo J."/>
            <person name="Kwon S.-W."/>
        </authorList>
    </citation>
    <scope>NUCLEOTIDE SEQUENCE [LARGE SCALE GENOMIC DNA]</scope>
    <source>
        <strain evidence="4 5">SC1-8</strain>
    </source>
</reference>
<dbReference type="GO" id="GO:0008199">
    <property type="term" value="F:ferric iron binding"/>
    <property type="evidence" value="ECO:0007669"/>
    <property type="project" value="InterPro"/>
</dbReference>
<protein>
    <submittedName>
        <fullName evidence="4">Bacterioferritin</fullName>
    </submittedName>
</protein>
<evidence type="ECO:0000256" key="1">
    <source>
        <dbReference type="ARBA" id="ARBA00022434"/>
    </source>
</evidence>
<dbReference type="InterPro" id="IPR009078">
    <property type="entry name" value="Ferritin-like_SF"/>
</dbReference>
<dbReference type="KEGG" id="simp:C6571_12105"/>
<name>A0A2S0N1A2_9BURK</name>
<dbReference type="PROSITE" id="PS50905">
    <property type="entry name" value="FERRITIN_LIKE"/>
    <property type="match status" value="1"/>
</dbReference>
<dbReference type="PANTHER" id="PTHR30295:SF1">
    <property type="entry name" value="DNA PROTECTION DURING STARVATION PROTEIN"/>
    <property type="match status" value="1"/>
</dbReference>
<dbReference type="GO" id="GO:0004322">
    <property type="term" value="F:ferroxidase activity"/>
    <property type="evidence" value="ECO:0007669"/>
    <property type="project" value="TreeGrafter"/>
</dbReference>
<keyword evidence="5" id="KW-1185">Reference proteome</keyword>
<dbReference type="Proteomes" id="UP000239326">
    <property type="component" value="Chromosome"/>
</dbReference>
<dbReference type="InterPro" id="IPR009040">
    <property type="entry name" value="Ferritin-like_diiron"/>
</dbReference>
<proteinExistence type="predicted"/>
<accession>A0A2S0N1A2</accession>
<dbReference type="PANTHER" id="PTHR30295">
    <property type="entry name" value="BACTERIOFERRITIN"/>
    <property type="match status" value="1"/>
</dbReference>
<dbReference type="RefSeq" id="WP_106446902.1">
    <property type="nucleotide sequence ID" value="NZ_CP027669.1"/>
</dbReference>
<feature type="domain" description="Ferritin-like diiron" evidence="3">
    <location>
        <begin position="35"/>
        <end position="180"/>
    </location>
</feature>